<dbReference type="EMBL" id="MCGR01000013">
    <property type="protein sequence ID" value="ORY87496.1"/>
    <property type="molecule type" value="Genomic_DNA"/>
</dbReference>
<accession>A0A1Y2FWE4</accession>
<protein>
    <submittedName>
        <fullName evidence="3">Uncharacterized protein</fullName>
    </submittedName>
</protein>
<feature type="transmembrane region" description="Helical" evidence="2">
    <location>
        <begin position="166"/>
        <end position="186"/>
    </location>
</feature>
<name>A0A1Y2FWE4_9BASI</name>
<reference evidence="3 4" key="1">
    <citation type="submission" date="2016-07" db="EMBL/GenBank/DDBJ databases">
        <title>Pervasive Adenine N6-methylation of Active Genes in Fungi.</title>
        <authorList>
            <consortium name="DOE Joint Genome Institute"/>
            <person name="Mondo S.J."/>
            <person name="Dannebaum R.O."/>
            <person name="Kuo R.C."/>
            <person name="Labutti K."/>
            <person name="Haridas S."/>
            <person name="Kuo A."/>
            <person name="Salamov A."/>
            <person name="Ahrendt S.R."/>
            <person name="Lipzen A."/>
            <person name="Sullivan W."/>
            <person name="Andreopoulos W.B."/>
            <person name="Clum A."/>
            <person name="Lindquist E."/>
            <person name="Daum C."/>
            <person name="Ramamoorthy G.K."/>
            <person name="Gryganskyi A."/>
            <person name="Culley D."/>
            <person name="Magnuson J.K."/>
            <person name="James T.Y."/>
            <person name="O'Malley M.A."/>
            <person name="Stajich J.E."/>
            <person name="Spatafora J.W."/>
            <person name="Visel A."/>
            <person name="Grigoriev I.V."/>
        </authorList>
    </citation>
    <scope>NUCLEOTIDE SEQUENCE [LARGE SCALE GENOMIC DNA]</scope>
    <source>
        <strain evidence="3 4">62-1032</strain>
    </source>
</reference>
<dbReference type="OrthoDB" id="2520628at2759"/>
<keyword evidence="4" id="KW-1185">Reference proteome</keyword>
<keyword evidence="2" id="KW-0472">Membrane</keyword>
<evidence type="ECO:0000313" key="4">
    <source>
        <dbReference type="Proteomes" id="UP000193467"/>
    </source>
</evidence>
<dbReference type="Proteomes" id="UP000193467">
    <property type="component" value="Unassembled WGS sequence"/>
</dbReference>
<feature type="region of interest" description="Disordered" evidence="1">
    <location>
        <begin position="293"/>
        <end position="324"/>
    </location>
</feature>
<feature type="transmembrane region" description="Helical" evidence="2">
    <location>
        <begin position="131"/>
        <end position="154"/>
    </location>
</feature>
<feature type="transmembrane region" description="Helical" evidence="2">
    <location>
        <begin position="102"/>
        <end position="124"/>
    </location>
</feature>
<keyword evidence="2" id="KW-0812">Transmembrane</keyword>
<gene>
    <name evidence="3" type="ORF">BCR35DRAFT_302271</name>
</gene>
<sequence>MVSFGTVLDGSSQPLLATVHQAHSYLASTIPSPYFPFSIFSIIHATRIACAYRGGARAGGFDDRIGLFQAALVPLVLIFGGTTITGALLGIVPGWLISPIPVATYGILPLLAAKTGVVSALLSLPYYPRELGFCLVDGFSRIVGITTFGVDTVLSHPNTALRSSPWAMIAVATIAGGGGGMIVPAFKGFHADWSFSNTPGWVKDGPGIDIWGATVIGYVYSTLIDAHPFFRLLPNALFGHLPFLSSFFPKGYATNAAQTPLLQPHEAKIACSLLLAFMLSLRILNPLLSNAFKSSKSSKKAQKAKSSATAVAASKKSIKDKKNQ</sequence>
<proteinExistence type="predicted"/>
<feature type="transmembrane region" description="Helical" evidence="2">
    <location>
        <begin position="72"/>
        <end position="96"/>
    </location>
</feature>
<keyword evidence="2" id="KW-1133">Transmembrane helix</keyword>
<comment type="caution">
    <text evidence="3">The sequence shown here is derived from an EMBL/GenBank/DDBJ whole genome shotgun (WGS) entry which is preliminary data.</text>
</comment>
<evidence type="ECO:0000256" key="1">
    <source>
        <dbReference type="SAM" id="MobiDB-lite"/>
    </source>
</evidence>
<dbReference type="InParanoid" id="A0A1Y2FWE4"/>
<evidence type="ECO:0000313" key="3">
    <source>
        <dbReference type="EMBL" id="ORY87496.1"/>
    </source>
</evidence>
<organism evidence="3 4">
    <name type="scientific">Leucosporidium creatinivorum</name>
    <dbReference type="NCBI Taxonomy" id="106004"/>
    <lineage>
        <taxon>Eukaryota</taxon>
        <taxon>Fungi</taxon>
        <taxon>Dikarya</taxon>
        <taxon>Basidiomycota</taxon>
        <taxon>Pucciniomycotina</taxon>
        <taxon>Microbotryomycetes</taxon>
        <taxon>Leucosporidiales</taxon>
        <taxon>Leucosporidium</taxon>
    </lineage>
</organism>
<evidence type="ECO:0000256" key="2">
    <source>
        <dbReference type="SAM" id="Phobius"/>
    </source>
</evidence>
<feature type="compositionally biased region" description="Low complexity" evidence="1">
    <location>
        <begin position="304"/>
        <end position="315"/>
    </location>
</feature>
<dbReference type="AlphaFoldDB" id="A0A1Y2FWE4"/>